<gene>
    <name evidence="5" type="ORF">AOZ06_17100</name>
</gene>
<evidence type="ECO:0000259" key="4">
    <source>
        <dbReference type="PROSITE" id="PS50240"/>
    </source>
</evidence>
<dbReference type="PROSITE" id="PS00135">
    <property type="entry name" value="TRYPSIN_SER"/>
    <property type="match status" value="1"/>
</dbReference>
<dbReference type="GO" id="GO:0004252">
    <property type="term" value="F:serine-type endopeptidase activity"/>
    <property type="evidence" value="ECO:0007669"/>
    <property type="project" value="InterPro"/>
</dbReference>
<feature type="domain" description="Peptidase S1" evidence="4">
    <location>
        <begin position="29"/>
        <end position="245"/>
    </location>
</feature>
<evidence type="ECO:0000256" key="3">
    <source>
        <dbReference type="SAM" id="SignalP"/>
    </source>
</evidence>
<dbReference type="OrthoDB" id="4310587at2"/>
<dbReference type="InterPro" id="IPR018114">
    <property type="entry name" value="TRYPSIN_HIS"/>
</dbReference>
<dbReference type="PROSITE" id="PS50240">
    <property type="entry name" value="TRYPSIN_DOM"/>
    <property type="match status" value="1"/>
</dbReference>
<keyword evidence="3" id="KW-0732">Signal</keyword>
<evidence type="ECO:0000313" key="5">
    <source>
        <dbReference type="EMBL" id="ALG08399.1"/>
    </source>
</evidence>
<dbReference type="GO" id="GO:0006508">
    <property type="term" value="P:proteolysis"/>
    <property type="evidence" value="ECO:0007669"/>
    <property type="project" value="UniProtKB-KW"/>
</dbReference>
<dbReference type="InterPro" id="IPR009003">
    <property type="entry name" value="Peptidase_S1_PA"/>
</dbReference>
<dbReference type="Proteomes" id="UP000063699">
    <property type="component" value="Chromosome"/>
</dbReference>
<dbReference type="PANTHER" id="PTHR24276">
    <property type="entry name" value="POLYSERASE-RELATED"/>
    <property type="match status" value="1"/>
</dbReference>
<dbReference type="SMART" id="SM00020">
    <property type="entry name" value="Tryp_SPc"/>
    <property type="match status" value="1"/>
</dbReference>
<evidence type="ECO:0000256" key="2">
    <source>
        <dbReference type="RuleBase" id="RU363034"/>
    </source>
</evidence>
<dbReference type="InterPro" id="IPR043504">
    <property type="entry name" value="Peptidase_S1_PA_chymotrypsin"/>
</dbReference>
<name>A0A0N7F3E4_9PSEU</name>
<keyword evidence="2" id="KW-0720">Serine protease</keyword>
<evidence type="ECO:0000256" key="1">
    <source>
        <dbReference type="ARBA" id="ARBA00023157"/>
    </source>
</evidence>
<dbReference type="InterPro" id="IPR033116">
    <property type="entry name" value="TRYPSIN_SER"/>
</dbReference>
<dbReference type="RefSeq" id="WP_054290306.1">
    <property type="nucleotide sequence ID" value="NZ_CP012752.1"/>
</dbReference>
<dbReference type="Gene3D" id="2.40.10.10">
    <property type="entry name" value="Trypsin-like serine proteases"/>
    <property type="match status" value="2"/>
</dbReference>
<dbReference type="InterPro" id="IPR001254">
    <property type="entry name" value="Trypsin_dom"/>
</dbReference>
<accession>A0A0N7F3E4</accession>
<reference evidence="5 6" key="1">
    <citation type="submission" date="2015-07" db="EMBL/GenBank/DDBJ databases">
        <title>Genome sequencing of Kibdelosporangium phytohabitans.</title>
        <authorList>
            <person name="Qin S."/>
            <person name="Xing K."/>
        </authorList>
    </citation>
    <scope>NUCLEOTIDE SEQUENCE [LARGE SCALE GENOMIC DNA]</scope>
    <source>
        <strain evidence="5 6">KLBMP1111</strain>
    </source>
</reference>
<dbReference type="STRING" id="860235.AOZ06_17100"/>
<keyword evidence="1" id="KW-1015">Disulfide bond</keyword>
<organism evidence="5 6">
    <name type="scientific">Kibdelosporangium phytohabitans</name>
    <dbReference type="NCBI Taxonomy" id="860235"/>
    <lineage>
        <taxon>Bacteria</taxon>
        <taxon>Bacillati</taxon>
        <taxon>Actinomycetota</taxon>
        <taxon>Actinomycetes</taxon>
        <taxon>Pseudonocardiales</taxon>
        <taxon>Pseudonocardiaceae</taxon>
        <taxon>Kibdelosporangium</taxon>
    </lineage>
</organism>
<keyword evidence="2" id="KW-0378">Hydrolase</keyword>
<dbReference type="AlphaFoldDB" id="A0A0N7F3E4"/>
<dbReference type="KEGG" id="kphy:AOZ06_17100"/>
<dbReference type="PROSITE" id="PS00134">
    <property type="entry name" value="TRYPSIN_HIS"/>
    <property type="match status" value="1"/>
</dbReference>
<protein>
    <submittedName>
        <fullName evidence="5">Trypsin</fullName>
    </submittedName>
</protein>
<sequence length="246" mass="25813">MSRRARTAIFALPLLITALISAASTANAVIDGSVSRYGPWAVRMLVDGQPLCTGTAVSPEWIISASHCFFDLPEAPVADSRIEFRVGSLDMRTGTPVHPVPGSRVRNPDGLDVLLIKVPRMNIPVARLSSSAVQPGQRVRVLGWGATCDGDENNCQSNVLKQADLRVQSTQPGGCDEYGTPDGANFCAVRLSGGPAGGDSGGPVVTSAPRGKETLVGVFWGADRSRLVGASAISHQLGWIRSVIGK</sequence>
<keyword evidence="2" id="KW-0645">Protease</keyword>
<dbReference type="PANTHER" id="PTHR24276:SF98">
    <property type="entry name" value="FI18310P1-RELATED"/>
    <property type="match status" value="1"/>
</dbReference>
<dbReference type="EMBL" id="CP012752">
    <property type="protein sequence ID" value="ALG08399.1"/>
    <property type="molecule type" value="Genomic_DNA"/>
</dbReference>
<dbReference type="InterPro" id="IPR050430">
    <property type="entry name" value="Peptidase_S1"/>
</dbReference>
<dbReference type="SUPFAM" id="SSF50494">
    <property type="entry name" value="Trypsin-like serine proteases"/>
    <property type="match status" value="1"/>
</dbReference>
<proteinExistence type="predicted"/>
<dbReference type="Pfam" id="PF00089">
    <property type="entry name" value="Trypsin"/>
    <property type="match status" value="1"/>
</dbReference>
<feature type="chain" id="PRO_5006011716" evidence="3">
    <location>
        <begin position="29"/>
        <end position="246"/>
    </location>
</feature>
<feature type="signal peptide" evidence="3">
    <location>
        <begin position="1"/>
        <end position="28"/>
    </location>
</feature>
<evidence type="ECO:0000313" key="6">
    <source>
        <dbReference type="Proteomes" id="UP000063699"/>
    </source>
</evidence>
<keyword evidence="6" id="KW-1185">Reference proteome</keyword>